<protein>
    <submittedName>
        <fullName evidence="1">Uncharacterized protein</fullName>
    </submittedName>
</protein>
<accession>A0ABP7EKW4</accession>
<name>A0ABP7EKW4_9MICO</name>
<proteinExistence type="predicted"/>
<dbReference type="Proteomes" id="UP001501468">
    <property type="component" value="Unassembled WGS sequence"/>
</dbReference>
<keyword evidence="2" id="KW-1185">Reference proteome</keyword>
<reference evidence="2" key="1">
    <citation type="journal article" date="2019" name="Int. J. Syst. Evol. Microbiol.">
        <title>The Global Catalogue of Microorganisms (GCM) 10K type strain sequencing project: providing services to taxonomists for standard genome sequencing and annotation.</title>
        <authorList>
            <consortium name="The Broad Institute Genomics Platform"/>
            <consortium name="The Broad Institute Genome Sequencing Center for Infectious Disease"/>
            <person name="Wu L."/>
            <person name="Ma J."/>
        </authorList>
    </citation>
    <scope>NUCLEOTIDE SEQUENCE [LARGE SCALE GENOMIC DNA]</scope>
    <source>
        <strain evidence="2">JCM 17125</strain>
    </source>
</reference>
<evidence type="ECO:0000313" key="1">
    <source>
        <dbReference type="EMBL" id="GAA3720586.1"/>
    </source>
</evidence>
<sequence length="238" mass="26287">MGHLQCLHRADLRRRDANVRLVRLQQPLSGDLNKYLAPKRLKKHLFAAHEVVETQVDVEDWERVSADYPSDRRAILPTMLGNALRQHELMAGAAVHLPILQWATHIGMVANPARTRYVNDQRTQVDLAVRVAASAEVGAIATFLILWPKGSPVLLTLIPYGAGPLSYRGAVVAANGYGAALRAWVDLNRFWLYEELGLPAPPDASGERKQNDALKGLLSGSDLYMADFEVDPRAPTAE</sequence>
<organism evidence="1 2">
    <name type="scientific">Terrabacter ginsenosidimutans</name>
    <dbReference type="NCBI Taxonomy" id="490575"/>
    <lineage>
        <taxon>Bacteria</taxon>
        <taxon>Bacillati</taxon>
        <taxon>Actinomycetota</taxon>
        <taxon>Actinomycetes</taxon>
        <taxon>Micrococcales</taxon>
        <taxon>Intrasporangiaceae</taxon>
        <taxon>Terrabacter</taxon>
    </lineage>
</organism>
<dbReference type="EMBL" id="BAABDC010000011">
    <property type="protein sequence ID" value="GAA3720586.1"/>
    <property type="molecule type" value="Genomic_DNA"/>
</dbReference>
<evidence type="ECO:0000313" key="2">
    <source>
        <dbReference type="Proteomes" id="UP001501468"/>
    </source>
</evidence>
<comment type="caution">
    <text evidence="1">The sequence shown here is derived from an EMBL/GenBank/DDBJ whole genome shotgun (WGS) entry which is preliminary data.</text>
</comment>
<gene>
    <name evidence="1" type="ORF">GCM10022399_41220</name>
</gene>